<dbReference type="Pfam" id="PF13539">
    <property type="entry name" value="Peptidase_M15_4"/>
    <property type="match status" value="1"/>
</dbReference>
<dbReference type="GO" id="GO:0008233">
    <property type="term" value="F:peptidase activity"/>
    <property type="evidence" value="ECO:0007669"/>
    <property type="project" value="InterPro"/>
</dbReference>
<keyword evidence="3" id="KW-1185">Reference proteome</keyword>
<dbReference type="GeneID" id="5076560"/>
<dbReference type="RefSeq" id="YP_239293.1">
    <property type="nucleotide sequence ID" value="NC_007024.1"/>
</dbReference>
<accession>Q52PQ1</accession>
<dbReference type="KEGG" id="vg:5076560"/>
<reference evidence="2 3" key="1">
    <citation type="submission" date="2005-03" db="EMBL/GenBank/DDBJ databases">
        <title>Sequencing of bacteriophage Xp15 from Xanthomonas campestris pv. pelargonii and identification of the lysis genes.</title>
        <authorList>
            <person name="Ramadugu C."/>
            <person name="Gabriel D.W."/>
        </authorList>
    </citation>
    <scope>NUCLEOTIDE SEQUENCE [LARGE SCALE GENOMIC DNA]</scope>
</reference>
<sequence>MFALSQKSQHILDTVQHPLRDVVRLAITRTTVDFGVIQGGRTLDEQMRLYGKGRNAAECAKMGVPAAYAKPKESKVTWVNPRNGNHVVDGSGFGRAVDLAPYIQGKLEWDNDGKLGLYPKIAEAMFSAANELGIQIVWGGNWKSTPDRPHFELAK</sequence>
<feature type="domain" description="Peptidase M15C" evidence="1">
    <location>
        <begin position="93"/>
        <end position="153"/>
    </location>
</feature>
<dbReference type="EMBL" id="AY986977">
    <property type="protein sequence ID" value="AAX84866.1"/>
    <property type="molecule type" value="Genomic_DNA"/>
</dbReference>
<dbReference type="OrthoDB" id="12686at10239"/>
<protein>
    <submittedName>
        <fullName evidence="2">Endolysin</fullName>
    </submittedName>
</protein>
<dbReference type="CDD" id="cd14845">
    <property type="entry name" value="L-Ala-D-Glu_peptidase_like"/>
    <property type="match status" value="1"/>
</dbReference>
<name>Q52PQ1_9CAUD</name>
<dbReference type="Gene3D" id="3.30.1380.10">
    <property type="match status" value="1"/>
</dbReference>
<dbReference type="InterPro" id="IPR039561">
    <property type="entry name" value="Peptidase_M15C"/>
</dbReference>
<evidence type="ECO:0000313" key="2">
    <source>
        <dbReference type="EMBL" id="AAX84866.1"/>
    </source>
</evidence>
<evidence type="ECO:0000313" key="3">
    <source>
        <dbReference type="Proteomes" id="UP000001305"/>
    </source>
</evidence>
<proteinExistence type="predicted"/>
<dbReference type="InterPro" id="IPR009045">
    <property type="entry name" value="Zn_M74/Hedgehog-like"/>
</dbReference>
<dbReference type="Proteomes" id="UP000001305">
    <property type="component" value="Segment"/>
</dbReference>
<evidence type="ECO:0000259" key="1">
    <source>
        <dbReference type="Pfam" id="PF13539"/>
    </source>
</evidence>
<organism evidence="2 3">
    <name type="scientific">Xanthomonas phage Xp15</name>
    <dbReference type="NCBI Taxonomy" id="322855"/>
    <lineage>
        <taxon>Viruses</taxon>
        <taxon>Duplodnaviria</taxon>
        <taxon>Heunggongvirae</taxon>
        <taxon>Uroviricota</taxon>
        <taxon>Caudoviricetes</taxon>
        <taxon>Alachuavirus</taxon>
        <taxon>Alachuavirus Xp15</taxon>
    </lineage>
</organism>
<dbReference type="SUPFAM" id="SSF55166">
    <property type="entry name" value="Hedgehog/DD-peptidase"/>
    <property type="match status" value="1"/>
</dbReference>